<accession>A0A922F956</accession>
<evidence type="ECO:0008006" key="11">
    <source>
        <dbReference type="Google" id="ProtNLM"/>
    </source>
</evidence>
<evidence type="ECO:0000256" key="2">
    <source>
        <dbReference type="ARBA" id="ARBA00007727"/>
    </source>
</evidence>
<dbReference type="InterPro" id="IPR029962">
    <property type="entry name" value="TBL"/>
</dbReference>
<dbReference type="PANTHER" id="PTHR32285:SF13">
    <property type="entry name" value="TRICHOME BIREFRINGENCE-LIKE N-TERMINAL DOMAIN-CONTAINING PROTEIN"/>
    <property type="match status" value="1"/>
</dbReference>
<gene>
    <name evidence="9" type="ORF">I3842_04G004100</name>
</gene>
<reference evidence="9" key="1">
    <citation type="submission" date="2021-01" db="EMBL/GenBank/DDBJ databases">
        <authorList>
            <person name="Lovell J.T."/>
            <person name="Bentley N."/>
            <person name="Bhattarai G."/>
            <person name="Jenkins J.W."/>
            <person name="Sreedasyam A."/>
            <person name="Alarcon Y."/>
            <person name="Bock C."/>
            <person name="Boston L."/>
            <person name="Carlson J."/>
            <person name="Cervantes K."/>
            <person name="Clermont K."/>
            <person name="Krom N."/>
            <person name="Kubenka K."/>
            <person name="Mamidi S."/>
            <person name="Mattison C."/>
            <person name="Monteros M."/>
            <person name="Pisani C."/>
            <person name="Plott C."/>
            <person name="Rajasekar S."/>
            <person name="Rhein H.S."/>
            <person name="Rohla C."/>
            <person name="Song M."/>
            <person name="Hilaire R.S."/>
            <person name="Shu S."/>
            <person name="Wells L."/>
            <person name="Wang X."/>
            <person name="Webber J."/>
            <person name="Heerema R.J."/>
            <person name="Klein P."/>
            <person name="Conner P."/>
            <person name="Grauke L."/>
            <person name="Grimwood J."/>
            <person name="Schmutz J."/>
            <person name="Randall J.J."/>
        </authorList>
    </citation>
    <scope>NUCLEOTIDE SEQUENCE</scope>
    <source>
        <tissue evidence="9">Leaf</tissue>
    </source>
</reference>
<dbReference type="GO" id="GO:0016020">
    <property type="term" value="C:membrane"/>
    <property type="evidence" value="ECO:0007669"/>
    <property type="project" value="UniProtKB-SubCell"/>
</dbReference>
<feature type="domain" description="Trichome birefringence-like C-terminal" evidence="7">
    <location>
        <begin position="104"/>
        <end position="393"/>
    </location>
</feature>
<evidence type="ECO:0000256" key="6">
    <source>
        <dbReference type="ARBA" id="ARBA00023136"/>
    </source>
</evidence>
<feature type="non-terminal residue" evidence="9">
    <location>
        <position position="822"/>
    </location>
</feature>
<dbReference type="Proteomes" id="UP000811246">
    <property type="component" value="Chromosome 4"/>
</dbReference>
<dbReference type="GO" id="GO:0005794">
    <property type="term" value="C:Golgi apparatus"/>
    <property type="evidence" value="ECO:0007669"/>
    <property type="project" value="TreeGrafter"/>
</dbReference>
<dbReference type="EMBL" id="CM031828">
    <property type="protein sequence ID" value="KAG6715637.1"/>
    <property type="molecule type" value="Genomic_DNA"/>
</dbReference>
<organism evidence="9 10">
    <name type="scientific">Carya illinoinensis</name>
    <name type="common">Pecan</name>
    <dbReference type="NCBI Taxonomy" id="32201"/>
    <lineage>
        <taxon>Eukaryota</taxon>
        <taxon>Viridiplantae</taxon>
        <taxon>Streptophyta</taxon>
        <taxon>Embryophyta</taxon>
        <taxon>Tracheophyta</taxon>
        <taxon>Spermatophyta</taxon>
        <taxon>Magnoliopsida</taxon>
        <taxon>eudicotyledons</taxon>
        <taxon>Gunneridae</taxon>
        <taxon>Pentapetalae</taxon>
        <taxon>rosids</taxon>
        <taxon>fabids</taxon>
        <taxon>Fagales</taxon>
        <taxon>Juglandaceae</taxon>
        <taxon>Carya</taxon>
    </lineage>
</organism>
<evidence type="ECO:0000256" key="4">
    <source>
        <dbReference type="ARBA" id="ARBA00022968"/>
    </source>
</evidence>
<name>A0A922F956_CARIL</name>
<proteinExistence type="inferred from homology"/>
<feature type="domain" description="Trichome birefringence-like N-terminal" evidence="8">
    <location>
        <begin position="50"/>
        <end position="103"/>
    </location>
</feature>
<dbReference type="Pfam" id="PF13839">
    <property type="entry name" value="PC-Esterase"/>
    <property type="match status" value="2"/>
</dbReference>
<evidence type="ECO:0000259" key="8">
    <source>
        <dbReference type="Pfam" id="PF14416"/>
    </source>
</evidence>
<comment type="caution">
    <text evidence="9">The sequence shown here is derived from an EMBL/GenBank/DDBJ whole genome shotgun (WGS) entry which is preliminary data.</text>
</comment>
<keyword evidence="6" id="KW-0472">Membrane</keyword>
<evidence type="ECO:0000256" key="3">
    <source>
        <dbReference type="ARBA" id="ARBA00022692"/>
    </source>
</evidence>
<feature type="domain" description="Trichome birefringence-like C-terminal" evidence="7">
    <location>
        <begin position="519"/>
        <end position="808"/>
    </location>
</feature>
<dbReference type="InterPro" id="IPR025846">
    <property type="entry name" value="TBL_N"/>
</dbReference>
<keyword evidence="3" id="KW-0812">Transmembrane</keyword>
<keyword evidence="4" id="KW-0735">Signal-anchor</keyword>
<comment type="subcellular location">
    <subcellularLocation>
        <location evidence="1">Membrane</location>
        <topology evidence="1">Single-pass membrane protein</topology>
    </subcellularLocation>
</comment>
<dbReference type="InterPro" id="IPR026057">
    <property type="entry name" value="TBL_C"/>
</dbReference>
<dbReference type="AlphaFoldDB" id="A0A922F956"/>
<evidence type="ECO:0000256" key="5">
    <source>
        <dbReference type="ARBA" id="ARBA00022989"/>
    </source>
</evidence>
<sequence length="822" mass="95149">MTSTTTIKVLLLALTIIFLIVVIPLSPVNDSSWPWLYPKDNVDMSIKFGKKCNIFRGRWVPYPGGPYYTNRTCREIFDQQNCMKFGRPDTEFLKWRWKPDECELPLFDAVQFLEHVKGKSMAFIGDSLGRNNQMQSLLCLLARVSNPTDVSYTRDPRFKRWVYVDYNFTLASFWSPHLVNAIDTDPNGPTYNRLMNLYLDEPNHEWASQVETFNYVIISAGRWFFGPQMFFENGHVVGCHACLKTDVKNLTMIYGYRKAFRTALGTLVKLKNFKGVTILRTLSPAHFENGEWDKGGNCVKTRPVSNSSEMKLDGADLKLYMTQVEELRAAEREGRKRGLKFWMLDTTEAMIARPDGHPNHYGHWPHENVTIADCVHWCLPGPIDTWNEFLLKMLKVYGHTSTMKFHAIVLPSGKNTSPNIPKQVFQLVVTLLLLAIIPLLLNRTSHSPLPFSKISIHNLSIEFDKTCDIFSGKWVPFPKGLYYTNATCKLIIDQQNCMKFGRPDTEFLKWRWKPEECELPFFDGFQFLELVRGKSLAFVGDSVGRNQMQSLLCLLASVVYPEDISYRYTSDTNFKRWFYADYSFTLATLWSPFLVKASDADPSGHSYNSIMKLYLDKVDEAWALEISKFDYVIISAGQWFFRPLMLYEKGQLVGCHKCQQQNITNLTHSYGYRKAFRTAFRTLLSLRDYKGVTFLRTFSPAHFENGEWNKGGSCARTRPFTMEELKVDQYITDMYFTQVEEQRLAAEEGRKRGLQFRLLNTTGAMLLRPDGHPNHYGHSRHRNLNMADCVHWCLPGPIDTWNEFLLHMLKREGQMAPGRKLQ</sequence>
<dbReference type="Pfam" id="PF14416">
    <property type="entry name" value="PMR5N"/>
    <property type="match status" value="2"/>
</dbReference>
<comment type="similarity">
    <text evidence="2">Belongs to the PC-esterase family. TBL subfamily.</text>
</comment>
<dbReference type="GO" id="GO:0016413">
    <property type="term" value="F:O-acetyltransferase activity"/>
    <property type="evidence" value="ECO:0007669"/>
    <property type="project" value="InterPro"/>
</dbReference>
<dbReference type="PANTHER" id="PTHR32285">
    <property type="entry name" value="PROTEIN TRICHOME BIREFRINGENCE-LIKE 9-RELATED"/>
    <property type="match status" value="1"/>
</dbReference>
<keyword evidence="5" id="KW-1133">Transmembrane helix</keyword>
<evidence type="ECO:0000259" key="7">
    <source>
        <dbReference type="Pfam" id="PF13839"/>
    </source>
</evidence>
<evidence type="ECO:0000313" key="10">
    <source>
        <dbReference type="Proteomes" id="UP000811246"/>
    </source>
</evidence>
<protein>
    <recommendedName>
        <fullName evidence="11">Trichome birefringence-like N-terminal domain-containing protein</fullName>
    </recommendedName>
</protein>
<evidence type="ECO:0000256" key="1">
    <source>
        <dbReference type="ARBA" id="ARBA00004167"/>
    </source>
</evidence>
<evidence type="ECO:0000313" key="9">
    <source>
        <dbReference type="EMBL" id="KAG6715637.1"/>
    </source>
</evidence>
<feature type="domain" description="Trichome birefringence-like N-terminal" evidence="8">
    <location>
        <begin position="466"/>
        <end position="518"/>
    </location>
</feature>